<keyword evidence="2" id="KW-1185">Reference proteome</keyword>
<dbReference type="GO" id="GO:0009306">
    <property type="term" value="P:protein secretion"/>
    <property type="evidence" value="ECO:0007669"/>
    <property type="project" value="InterPro"/>
</dbReference>
<dbReference type="AlphaFoldDB" id="A0A1E5G5U3"/>
<evidence type="ECO:0000313" key="1">
    <source>
        <dbReference type="EMBL" id="OEF98577.1"/>
    </source>
</evidence>
<organism evidence="1 2">
    <name type="scientific">Desulfuribacillus alkaliarsenatis</name>
    <dbReference type="NCBI Taxonomy" id="766136"/>
    <lineage>
        <taxon>Bacteria</taxon>
        <taxon>Bacillati</taxon>
        <taxon>Bacillota</taxon>
        <taxon>Desulfuribacillia</taxon>
        <taxon>Desulfuribacillales</taxon>
        <taxon>Desulfuribacillaceae</taxon>
        <taxon>Desulfuribacillus</taxon>
    </lineage>
</organism>
<dbReference type="Proteomes" id="UP000094296">
    <property type="component" value="Unassembled WGS sequence"/>
</dbReference>
<dbReference type="InterPro" id="IPR029025">
    <property type="entry name" value="T3SS_substrate_exporter_C"/>
</dbReference>
<dbReference type="Gene3D" id="3.40.1690.10">
    <property type="entry name" value="secretion proteins EscU"/>
    <property type="match status" value="1"/>
</dbReference>
<protein>
    <submittedName>
        <fullName evidence="1">FhlB domain-containing protein</fullName>
    </submittedName>
</protein>
<dbReference type="OrthoDB" id="5244399at2"/>
<dbReference type="RefSeq" id="WP_069642069.1">
    <property type="nucleotide sequence ID" value="NZ_MIJE01000001.1"/>
</dbReference>
<reference evidence="1 2" key="1">
    <citation type="submission" date="2016-09" db="EMBL/GenBank/DDBJ databases">
        <title>Draft genome sequence for the type strain of Desulfuribacillus alkaliarsenatis AHT28, an obligately anaerobic, sulfidogenic bacterium isolated from Russian soda lake sediments.</title>
        <authorList>
            <person name="Abin C.A."/>
            <person name="Hollibaugh J.T."/>
        </authorList>
    </citation>
    <scope>NUCLEOTIDE SEQUENCE [LARGE SCALE GENOMIC DNA]</scope>
    <source>
        <strain evidence="1 2">AHT28</strain>
    </source>
</reference>
<dbReference type="SUPFAM" id="SSF160544">
    <property type="entry name" value="EscU C-terminal domain-like"/>
    <property type="match status" value="1"/>
</dbReference>
<sequence>MKKDRKIAKAAAIQYNPDNHKAPVVIATGTGTQAERILELAKEHNIPLQEDTVLIEALMKLDIGEEVPVELYQVVAEVLVYIRKLNQQAKAY</sequence>
<dbReference type="PANTHER" id="PTHR30531">
    <property type="entry name" value="FLAGELLAR BIOSYNTHETIC PROTEIN FLHB"/>
    <property type="match status" value="1"/>
</dbReference>
<dbReference type="InterPro" id="IPR006135">
    <property type="entry name" value="T3SS_substrate_exporter"/>
</dbReference>
<proteinExistence type="predicted"/>
<dbReference type="GO" id="GO:0005886">
    <property type="term" value="C:plasma membrane"/>
    <property type="evidence" value="ECO:0007669"/>
    <property type="project" value="TreeGrafter"/>
</dbReference>
<evidence type="ECO:0000313" key="2">
    <source>
        <dbReference type="Proteomes" id="UP000094296"/>
    </source>
</evidence>
<comment type="caution">
    <text evidence="1">The sequence shown here is derived from an EMBL/GenBank/DDBJ whole genome shotgun (WGS) entry which is preliminary data.</text>
</comment>
<accession>A0A1E5G5U3</accession>
<name>A0A1E5G5U3_9FIRM</name>
<dbReference type="STRING" id="766136.BHF68_02630"/>
<dbReference type="PANTHER" id="PTHR30531:SF12">
    <property type="entry name" value="FLAGELLAR BIOSYNTHETIC PROTEIN FLHB"/>
    <property type="match status" value="1"/>
</dbReference>
<gene>
    <name evidence="1" type="ORF">BHF68_02630</name>
</gene>
<dbReference type="EMBL" id="MIJE01000001">
    <property type="protein sequence ID" value="OEF98577.1"/>
    <property type="molecule type" value="Genomic_DNA"/>
</dbReference>
<dbReference type="Pfam" id="PF01312">
    <property type="entry name" value="Bac_export_2"/>
    <property type="match status" value="1"/>
</dbReference>